<dbReference type="AlphaFoldDB" id="A0AAV7DET2"/>
<dbReference type="GO" id="GO:0005813">
    <property type="term" value="C:centrosome"/>
    <property type="evidence" value="ECO:0007669"/>
    <property type="project" value="TreeGrafter"/>
</dbReference>
<dbReference type="GO" id="GO:0007099">
    <property type="term" value="P:centriole replication"/>
    <property type="evidence" value="ECO:0007669"/>
    <property type="project" value="TreeGrafter"/>
</dbReference>
<dbReference type="Proteomes" id="UP000824782">
    <property type="component" value="Unassembled WGS sequence"/>
</dbReference>
<feature type="compositionally biased region" description="Polar residues" evidence="2">
    <location>
        <begin position="477"/>
        <end position="488"/>
    </location>
</feature>
<dbReference type="PANTHER" id="PTHR44281:SF5">
    <property type="entry name" value="SPINDLE ASSEMBLY ABNORMAL PROTEIN 6 HOMOLOG"/>
    <property type="match status" value="1"/>
</dbReference>
<reference evidence="3" key="1">
    <citation type="thesis" date="2020" institute="ProQuest LLC" country="789 East Eisenhower Parkway, Ann Arbor, MI, USA">
        <title>Comparative Genomics and Chromosome Evolution.</title>
        <authorList>
            <person name="Mudd A.B."/>
        </authorList>
    </citation>
    <scope>NUCLEOTIDE SEQUENCE</scope>
    <source>
        <strain evidence="3">237g6f4</strain>
        <tissue evidence="3">Blood</tissue>
    </source>
</reference>
<gene>
    <name evidence="3" type="ORF">GDO81_001703</name>
</gene>
<dbReference type="InterPro" id="IPR038558">
    <property type="entry name" value="SAS-6_N_sf"/>
</dbReference>
<proteinExistence type="predicted"/>
<dbReference type="PANTHER" id="PTHR44281">
    <property type="entry name" value="SPINDLE ASSEMBLY ABNORMAL PROTEIN 6 HOMOLOG"/>
    <property type="match status" value="1"/>
</dbReference>
<feature type="coiled-coil region" evidence="1">
    <location>
        <begin position="158"/>
        <end position="396"/>
    </location>
</feature>
<dbReference type="Gene3D" id="2.170.210.20">
    <property type="entry name" value="Spindle assembly abnormal protein 6, N-terminal domain"/>
    <property type="match status" value="1"/>
</dbReference>
<dbReference type="GO" id="GO:0005814">
    <property type="term" value="C:centriole"/>
    <property type="evidence" value="ECO:0007669"/>
    <property type="project" value="TreeGrafter"/>
</dbReference>
<evidence type="ECO:0000256" key="2">
    <source>
        <dbReference type="SAM" id="MobiDB-lite"/>
    </source>
</evidence>
<evidence type="ECO:0000256" key="1">
    <source>
        <dbReference type="SAM" id="Coils"/>
    </source>
</evidence>
<keyword evidence="4" id="KW-1185">Reference proteome</keyword>
<evidence type="ECO:0008006" key="5">
    <source>
        <dbReference type="Google" id="ProtNLM"/>
    </source>
</evidence>
<organism evidence="3 4">
    <name type="scientific">Engystomops pustulosus</name>
    <name type="common">Tungara frog</name>
    <name type="synonym">Physalaemus pustulosus</name>
    <dbReference type="NCBI Taxonomy" id="76066"/>
    <lineage>
        <taxon>Eukaryota</taxon>
        <taxon>Metazoa</taxon>
        <taxon>Chordata</taxon>
        <taxon>Craniata</taxon>
        <taxon>Vertebrata</taxon>
        <taxon>Euteleostomi</taxon>
        <taxon>Amphibia</taxon>
        <taxon>Batrachia</taxon>
        <taxon>Anura</taxon>
        <taxon>Neobatrachia</taxon>
        <taxon>Hyloidea</taxon>
        <taxon>Leptodactylidae</taxon>
        <taxon>Leiuperinae</taxon>
        <taxon>Engystomops</taxon>
    </lineage>
</organism>
<feature type="region of interest" description="Disordered" evidence="2">
    <location>
        <begin position="477"/>
        <end position="534"/>
    </location>
</feature>
<feature type="region of interest" description="Disordered" evidence="2">
    <location>
        <begin position="555"/>
        <end position="593"/>
    </location>
</feature>
<comment type="caution">
    <text evidence="3">The sequence shown here is derived from an EMBL/GenBank/DDBJ whole genome shotgun (WGS) entry which is preliminary data.</text>
</comment>
<protein>
    <recommendedName>
        <fullName evidence="5">Spindle assembly abnormal protein 6 homolog</fullName>
    </recommendedName>
</protein>
<accession>A0AAV7DET2</accession>
<evidence type="ECO:0000313" key="3">
    <source>
        <dbReference type="EMBL" id="KAG8596004.1"/>
    </source>
</evidence>
<sequence>MTCSWTFLQDAPTVISHKSHNHKNTVLIASTSNKLELRERNGRFLLQLLTSQNGLDCVSASLNIIETNPFKHLVHLSLKLVEGNDSDVKKYLADCIKSLKVCDVKCLTSLIQKETRALDEKCKELNKLRNEWTSQTSLLTHRHTQEITAEREKVLQIQTQYQQQYEQQKKELESSSNRTIQHFESRVSELEALNKDLTERKYKSESCIRELKGKLSVMEEENHRAKQEVASLRRENATLDSECHDKEKLLNQYKMRTAVLEQEVKDKEEVVIRTTDACESAQEHKKKLEESLEQKHLQTGKLETTVKSLSEELIKANEIIKKLQTDMKKLVDKMKLKNAVTMQQEKLLGEKDQMLQKEKTELANVTHNLKMKEDEVLKLQEQLDCTTEKLEESKQLLKTNENVISWLNKQLNENKMASLQGPQALCEIPGMVKASPATNIGAIPSSQPLFSTANGPYFPSTMSHPAGHSITSKYYPSSLTPSLRTSGSRLGPQAGTFSNHLQHVRFSFPSDGSPTAEPRHIPSTSTPILPPTSCDPTGLDMKYLKRNASAPVKVPKTMNGAISGAPKPALPKPGSSPILSAYFPGQQPRLPAS</sequence>
<dbReference type="EMBL" id="WNYA01000001">
    <property type="protein sequence ID" value="KAG8596004.1"/>
    <property type="molecule type" value="Genomic_DNA"/>
</dbReference>
<keyword evidence="1" id="KW-0175">Coiled coil</keyword>
<name>A0AAV7DET2_ENGPU</name>
<evidence type="ECO:0000313" key="4">
    <source>
        <dbReference type="Proteomes" id="UP000824782"/>
    </source>
</evidence>